<name>A0A3M7RA14_BRAPC</name>
<dbReference type="InterPro" id="IPR011545">
    <property type="entry name" value="DEAD/DEAH_box_helicase_dom"/>
</dbReference>
<dbReference type="PANTHER" id="PTHR44533">
    <property type="entry name" value="DEAD/H RNA HELICASE, PUTATIVE-RELATED"/>
    <property type="match status" value="1"/>
</dbReference>
<dbReference type="InterPro" id="IPR055124">
    <property type="entry name" value="PIN-like_DDX60"/>
</dbReference>
<dbReference type="PANTHER" id="PTHR44533:SF4">
    <property type="entry name" value="DEAD_H RNA HELICASE, PUTATIVE-RELATED"/>
    <property type="match status" value="1"/>
</dbReference>
<dbReference type="GO" id="GO:0005524">
    <property type="term" value="F:ATP binding"/>
    <property type="evidence" value="ECO:0007669"/>
    <property type="project" value="UniProtKB-KW"/>
</dbReference>
<dbReference type="PROSITE" id="PS51192">
    <property type="entry name" value="HELICASE_ATP_BIND_1"/>
    <property type="match status" value="1"/>
</dbReference>
<dbReference type="EMBL" id="REGN01003885">
    <property type="protein sequence ID" value="RNA20271.1"/>
    <property type="molecule type" value="Genomic_DNA"/>
</dbReference>
<dbReference type="STRING" id="10195.A0A3M7RA14"/>
<keyword evidence="2" id="KW-0378">Hydrolase</keyword>
<dbReference type="GO" id="GO:0004386">
    <property type="term" value="F:helicase activity"/>
    <property type="evidence" value="ECO:0007669"/>
    <property type="project" value="UniProtKB-KW"/>
</dbReference>
<evidence type="ECO:0000259" key="5">
    <source>
        <dbReference type="PROSITE" id="PS51192"/>
    </source>
</evidence>
<gene>
    <name evidence="7" type="ORF">BpHYR1_035593</name>
</gene>
<dbReference type="Pfam" id="PF23002">
    <property type="entry name" value="PIN-like_DDX60"/>
    <property type="match status" value="1"/>
</dbReference>
<dbReference type="Proteomes" id="UP000276133">
    <property type="component" value="Unassembled WGS sequence"/>
</dbReference>
<keyword evidence="4" id="KW-0067">ATP-binding</keyword>
<dbReference type="SMART" id="SM00487">
    <property type="entry name" value="DEXDc"/>
    <property type="match status" value="1"/>
</dbReference>
<evidence type="ECO:0000313" key="7">
    <source>
        <dbReference type="EMBL" id="RNA20271.1"/>
    </source>
</evidence>
<evidence type="ECO:0000256" key="1">
    <source>
        <dbReference type="ARBA" id="ARBA00022741"/>
    </source>
</evidence>
<dbReference type="GO" id="GO:0005737">
    <property type="term" value="C:cytoplasm"/>
    <property type="evidence" value="ECO:0007669"/>
    <property type="project" value="TreeGrafter"/>
</dbReference>
<dbReference type="InterPro" id="IPR059032">
    <property type="entry name" value="WHD_DDX60"/>
</dbReference>
<evidence type="ECO:0000259" key="6">
    <source>
        <dbReference type="PROSITE" id="PS51194"/>
    </source>
</evidence>
<dbReference type="GO" id="GO:0003676">
    <property type="term" value="F:nucleic acid binding"/>
    <property type="evidence" value="ECO:0007669"/>
    <property type="project" value="InterPro"/>
</dbReference>
<dbReference type="Gene3D" id="3.40.50.300">
    <property type="entry name" value="P-loop containing nucleotide triphosphate hydrolases"/>
    <property type="match status" value="2"/>
</dbReference>
<dbReference type="Pfam" id="PF26076">
    <property type="entry name" value="WHD_DDX60"/>
    <property type="match status" value="1"/>
</dbReference>
<dbReference type="PROSITE" id="PS51194">
    <property type="entry name" value="HELICASE_CTER"/>
    <property type="match status" value="1"/>
</dbReference>
<keyword evidence="8" id="KW-1185">Reference proteome</keyword>
<evidence type="ECO:0000256" key="2">
    <source>
        <dbReference type="ARBA" id="ARBA00022801"/>
    </source>
</evidence>
<feature type="domain" description="Helicase C-terminal" evidence="6">
    <location>
        <begin position="1044"/>
        <end position="1227"/>
    </location>
</feature>
<feature type="domain" description="Helicase ATP-binding" evidence="5">
    <location>
        <begin position="724"/>
        <end position="892"/>
    </location>
</feature>
<dbReference type="OrthoDB" id="64767at2759"/>
<dbReference type="GO" id="GO:0016787">
    <property type="term" value="F:hydrolase activity"/>
    <property type="evidence" value="ECO:0007669"/>
    <property type="project" value="UniProtKB-KW"/>
</dbReference>
<keyword evidence="1" id="KW-0547">Nucleotide-binding</keyword>
<accession>A0A3M7RA14</accession>
<dbReference type="SUPFAM" id="SSF52540">
    <property type="entry name" value="P-loop containing nucleoside triphosphate hydrolases"/>
    <property type="match status" value="1"/>
</dbReference>
<organism evidence="7 8">
    <name type="scientific">Brachionus plicatilis</name>
    <name type="common">Marine rotifer</name>
    <name type="synonym">Brachionus muelleri</name>
    <dbReference type="NCBI Taxonomy" id="10195"/>
    <lineage>
        <taxon>Eukaryota</taxon>
        <taxon>Metazoa</taxon>
        <taxon>Spiralia</taxon>
        <taxon>Gnathifera</taxon>
        <taxon>Rotifera</taxon>
        <taxon>Eurotatoria</taxon>
        <taxon>Monogononta</taxon>
        <taxon>Pseudotrocha</taxon>
        <taxon>Ploima</taxon>
        <taxon>Brachionidae</taxon>
        <taxon>Brachionus</taxon>
    </lineage>
</organism>
<dbReference type="SMART" id="SM00490">
    <property type="entry name" value="HELICc"/>
    <property type="match status" value="1"/>
</dbReference>
<reference evidence="7 8" key="1">
    <citation type="journal article" date="2018" name="Sci. Rep.">
        <title>Genomic signatures of local adaptation to the degree of environmental predictability in rotifers.</title>
        <authorList>
            <person name="Franch-Gras L."/>
            <person name="Hahn C."/>
            <person name="Garcia-Roger E.M."/>
            <person name="Carmona M.J."/>
            <person name="Serra M."/>
            <person name="Gomez A."/>
        </authorList>
    </citation>
    <scope>NUCLEOTIDE SEQUENCE [LARGE SCALE GENOMIC DNA]</scope>
    <source>
        <strain evidence="7">HYR1</strain>
    </source>
</reference>
<dbReference type="InterPro" id="IPR027417">
    <property type="entry name" value="P-loop_NTPase"/>
</dbReference>
<proteinExistence type="predicted"/>
<dbReference type="Pfam" id="PF00271">
    <property type="entry name" value="Helicase_C"/>
    <property type="match status" value="1"/>
</dbReference>
<dbReference type="InterPro" id="IPR014001">
    <property type="entry name" value="Helicase_ATP-bd"/>
</dbReference>
<dbReference type="FunFam" id="3.40.50.300:FF:001039">
    <property type="entry name" value="ATP-dependent RNA helicase DDX60"/>
    <property type="match status" value="1"/>
</dbReference>
<comment type="caution">
    <text evidence="7">The sequence shown here is derived from an EMBL/GenBank/DDBJ whole genome shotgun (WGS) entry which is preliminary data.</text>
</comment>
<dbReference type="InterPro" id="IPR001650">
    <property type="entry name" value="Helicase_C-like"/>
</dbReference>
<sequence length="1365" mass="160851">MNTNPEKMSVNENAGVSKYSIKFSKNDITKEISDSSVILIDGISLITDCFLNHEMNLFHGGQYLHFVYLFERFIDILLDLTEHFFIVFFEDLNIYFEKDKSLNLAIGIILNHLVKIKSVKGRLRFFDNFLSKKYQSFLDEKKPTFIALNELTKFNKLKINKKQKDEIKNIYQILPIYHIGKEINILVLNEMIIESNRLVAFYAQPNTGTRKKFAKLNIYDDLLKAFRTKQIKEEKKYDFLVKISSDFRKEAENLSKIKGDKLTIYLLSLLNCFFKKRPETDDLQFTRFAILAILNVYLTENLDLRTRSIRLKHKIKIIDSHSKHLLNILKDSLAFIIGSKAYEYIDLKPKTISDLFDGRIFSFTWLLVQTEKINWSAILDDKLCSDLNDCFIFLSQSITKLDKKDAQFNQIVNLGTCDPTREEMYLIFEQVFPKIFTLKKIESKFFKIKNQNFNLKINCIQHQLIEALIEKMCDKNEIKWKTDNESESMEKSVEQFMAKNKWSDNFKTIKSVIRTNIESDGISNEIIKTLNIYSLESNNFLSRYSEKQIDLKQLDSLIRNKHYLEMEKILSIYPETFQNDYIYLENVFKVVRKLSKKSKFTENYMKNFIFLKLTKNLFSKMDTIWSKIASNQRLDNLVEMLTIMITILDFYQFNNLKNQVMEYISQKFKRNLLVLDSTEHFNHNLSEHRFQLLILEEILQHQRISVQDKRTKLFVPDEWQVEFLDAVDKRESMLIVAPTSSGKTFASFYAMEQVVKSNDDSILIYVSPTKALANQTSFGIMKRFEGYKPNSGKKLCGVFSRDFRQNLFDCKILVTVPQCLFILLLNFYHTEWPKNIKYIVFDEIHSLSGEKTNDIWEYLLLLIKCPFIALSATIGQPERFHQWLINLERSKSPAFTTKRKVRLIHYKESHSDVKRFLFTNKDLRKINPLGCICYSNLVKYFDLPGDINLLPSEILDLYDELEKTRTIDVTGLNPDNNNILKKNLNFSLLLTRNSVKEYGNILKQKLVEYVLEHKKKCFFDNFKIKFQEKELYPSYTIIEERNRSFKEMILKMFERDMLPAIVFCNNRILCQEMANYLANNDINFNPDYEDHKVDLLIDELAKDKQIDAQFLNLIEHGIGWHHSGMSPNLKSIVEALFRVGKLRVVFATATLALGIHMPCKSVVFMDDQIYLDSFQYRQAYGRAGRRGYDQVGYVVFFDIPHSKINRLMGSYIPELRPHFPLSVTFTMQLFDCVLKSKNRVNLSIDCVLFKSYWNFTYSRLNQVGYYAIFSLNFLFDLKLLNEKGKFSTFANILERIHYHEPSNLLFYFMMVNNLFHDLISKNSGLNESKKMEKIMTIMCYLFNRISFSSPKKKIALPKLDKKSKH</sequence>
<evidence type="ECO:0000256" key="3">
    <source>
        <dbReference type="ARBA" id="ARBA00022806"/>
    </source>
</evidence>
<evidence type="ECO:0000313" key="8">
    <source>
        <dbReference type="Proteomes" id="UP000276133"/>
    </source>
</evidence>
<evidence type="ECO:0000256" key="4">
    <source>
        <dbReference type="ARBA" id="ARBA00022840"/>
    </source>
</evidence>
<dbReference type="InterPro" id="IPR052431">
    <property type="entry name" value="SKI2_subfamily_helicases"/>
</dbReference>
<protein>
    <submittedName>
        <fullName evidence="7">Putative ATP-dependent RNA helicase DDX60</fullName>
    </submittedName>
</protein>
<keyword evidence="3 7" id="KW-0347">Helicase</keyword>
<dbReference type="Pfam" id="PF00270">
    <property type="entry name" value="DEAD"/>
    <property type="match status" value="1"/>
</dbReference>
<dbReference type="CDD" id="cd18795">
    <property type="entry name" value="SF2_C_Ski2"/>
    <property type="match status" value="1"/>
</dbReference>